<dbReference type="SUPFAM" id="SSF53335">
    <property type="entry name" value="S-adenosyl-L-methionine-dependent methyltransferases"/>
    <property type="match status" value="1"/>
</dbReference>
<dbReference type="InterPro" id="IPR029063">
    <property type="entry name" value="SAM-dependent_MTases_sf"/>
</dbReference>
<dbReference type="OrthoDB" id="9786503at2"/>
<dbReference type="GO" id="GO:0016740">
    <property type="term" value="F:transferase activity"/>
    <property type="evidence" value="ECO:0007669"/>
    <property type="project" value="UniProtKB-KW"/>
</dbReference>
<dbReference type="CDD" id="cd02440">
    <property type="entry name" value="AdoMet_MTases"/>
    <property type="match status" value="1"/>
</dbReference>
<dbReference type="Pfam" id="PF13649">
    <property type="entry name" value="Methyltransf_25"/>
    <property type="match status" value="1"/>
</dbReference>
<evidence type="ECO:0000256" key="1">
    <source>
        <dbReference type="ARBA" id="ARBA00022679"/>
    </source>
</evidence>
<dbReference type="RefSeq" id="WP_156093054.1">
    <property type="nucleotide sequence ID" value="NZ_LR734824.1"/>
</dbReference>
<evidence type="ECO:0000259" key="2">
    <source>
        <dbReference type="Pfam" id="PF13649"/>
    </source>
</evidence>
<evidence type="ECO:0000313" key="3">
    <source>
        <dbReference type="EMBL" id="VXD15640.1"/>
    </source>
</evidence>
<keyword evidence="1" id="KW-0808">Transferase</keyword>
<evidence type="ECO:0000313" key="4">
    <source>
        <dbReference type="Proteomes" id="UP000184550"/>
    </source>
</evidence>
<proteinExistence type="predicted"/>
<sequence>MVAVNQPITVNDQNLIEKALLLKVKRLTSARGQVVLPCAPALLDEYMSQFYALLTALGQNFTPDELKGLRQLVERKLQEGYQASPHSRLVFKYEPPDPTQGLTSGLKLTVTTEVTSLENKYKHWLTTREGPLFGAHPDAKLMAVVSNFSDPVHTPILDVGAGVGRNTLALARKGHPVDAVELTPDFAQIIAKEAKEASLPIRVIQSNILNPALVLPANYYRLAVIAEVISHFRNLEDVQTLLTKVCDAVAPGGLILFSTFITDENFELNDKVREMGQIQWSYLITRPEINSILQSLPVQMISDESVYEYERTHLPPEAWPPTTWFEHWSQGRDVVPIQNPPLSLRWLLCQVKK</sequence>
<feature type="domain" description="Methyltransferase" evidence="2">
    <location>
        <begin position="156"/>
        <end position="253"/>
    </location>
</feature>
<dbReference type="InterPro" id="IPR041698">
    <property type="entry name" value="Methyltransf_25"/>
</dbReference>
<gene>
    <name evidence="3" type="ORF">PL8927_50103</name>
</gene>
<dbReference type="EMBL" id="CZCU02000124">
    <property type="protein sequence ID" value="VXD15640.1"/>
    <property type="molecule type" value="Genomic_DNA"/>
</dbReference>
<dbReference type="Gene3D" id="3.40.50.150">
    <property type="entry name" value="Vaccinia Virus protein VP39"/>
    <property type="match status" value="1"/>
</dbReference>
<dbReference type="AlphaFoldDB" id="A0A7Z9DWW3"/>
<dbReference type="PANTHER" id="PTHR43861">
    <property type="entry name" value="TRANS-ACONITATE 2-METHYLTRANSFERASE-RELATED"/>
    <property type="match status" value="1"/>
</dbReference>
<organism evidence="3 4">
    <name type="scientific">Planktothrix serta PCC 8927</name>
    <dbReference type="NCBI Taxonomy" id="671068"/>
    <lineage>
        <taxon>Bacteria</taxon>
        <taxon>Bacillati</taxon>
        <taxon>Cyanobacteriota</taxon>
        <taxon>Cyanophyceae</taxon>
        <taxon>Oscillatoriophycideae</taxon>
        <taxon>Oscillatoriales</taxon>
        <taxon>Microcoleaceae</taxon>
        <taxon>Planktothrix</taxon>
    </lineage>
</organism>
<comment type="caution">
    <text evidence="3">The sequence shown here is derived from an EMBL/GenBank/DDBJ whole genome shotgun (WGS) entry which is preliminary data.</text>
</comment>
<dbReference type="Proteomes" id="UP000184550">
    <property type="component" value="Unassembled WGS sequence"/>
</dbReference>
<keyword evidence="4" id="KW-1185">Reference proteome</keyword>
<name>A0A7Z9DWW3_9CYAN</name>
<reference evidence="3" key="1">
    <citation type="submission" date="2019-10" db="EMBL/GenBank/DDBJ databases">
        <authorList>
            <consortium name="Genoscope - CEA"/>
            <person name="William W."/>
        </authorList>
    </citation>
    <scope>NUCLEOTIDE SEQUENCE [LARGE SCALE GENOMIC DNA]</scope>
    <source>
        <strain evidence="3">BBR_PRJEB10992</strain>
    </source>
</reference>
<accession>A0A7Z9DWW3</accession>
<protein>
    <recommendedName>
        <fullName evidence="2">Methyltransferase domain-containing protein</fullName>
    </recommendedName>
</protein>